<dbReference type="PROSITE" id="PS51683">
    <property type="entry name" value="SAM_OMT_II"/>
    <property type="match status" value="1"/>
</dbReference>
<evidence type="ECO:0000256" key="4">
    <source>
        <dbReference type="SAM" id="MobiDB-lite"/>
    </source>
</evidence>
<dbReference type="Gene3D" id="1.10.10.10">
    <property type="entry name" value="Winged helix-like DNA-binding domain superfamily/Winged helix DNA-binding domain"/>
    <property type="match status" value="1"/>
</dbReference>
<feature type="region of interest" description="Disordered" evidence="4">
    <location>
        <begin position="376"/>
        <end position="397"/>
    </location>
</feature>
<dbReference type="InterPro" id="IPR029063">
    <property type="entry name" value="SAM-dependent_MTases_sf"/>
</dbReference>
<dbReference type="OrthoDB" id="1606438at2759"/>
<accession>A0A8H5GHM1</accession>
<protein>
    <recommendedName>
        <fullName evidence="5">O-methyltransferase C-terminal domain-containing protein</fullName>
    </recommendedName>
</protein>
<proteinExistence type="predicted"/>
<dbReference type="PANTHER" id="PTHR43712:SF2">
    <property type="entry name" value="O-METHYLTRANSFERASE CICE"/>
    <property type="match status" value="1"/>
</dbReference>
<name>A0A8H5GHM1_9AGAR</name>
<dbReference type="AlphaFoldDB" id="A0A8H5GHM1"/>
<dbReference type="InterPro" id="IPR001077">
    <property type="entry name" value="COMT_C"/>
</dbReference>
<evidence type="ECO:0000259" key="5">
    <source>
        <dbReference type="Pfam" id="PF00891"/>
    </source>
</evidence>
<reference evidence="6 7" key="1">
    <citation type="journal article" date="2020" name="ISME J.">
        <title>Uncovering the hidden diversity of litter-decomposition mechanisms in mushroom-forming fungi.</title>
        <authorList>
            <person name="Floudas D."/>
            <person name="Bentzer J."/>
            <person name="Ahren D."/>
            <person name="Johansson T."/>
            <person name="Persson P."/>
            <person name="Tunlid A."/>
        </authorList>
    </citation>
    <scope>NUCLEOTIDE SEQUENCE [LARGE SCALE GENOMIC DNA]</scope>
    <source>
        <strain evidence="6 7">CBS 291.85</strain>
    </source>
</reference>
<dbReference type="Gene3D" id="3.40.50.150">
    <property type="entry name" value="Vaccinia Virus protein VP39"/>
    <property type="match status" value="1"/>
</dbReference>
<dbReference type="SUPFAM" id="SSF53335">
    <property type="entry name" value="S-adenosyl-L-methionine-dependent methyltransferases"/>
    <property type="match status" value="1"/>
</dbReference>
<dbReference type="Proteomes" id="UP000559256">
    <property type="component" value="Unassembled WGS sequence"/>
</dbReference>
<evidence type="ECO:0000313" key="6">
    <source>
        <dbReference type="EMBL" id="KAF5365206.1"/>
    </source>
</evidence>
<evidence type="ECO:0000256" key="3">
    <source>
        <dbReference type="ARBA" id="ARBA00022691"/>
    </source>
</evidence>
<organism evidence="6 7">
    <name type="scientific">Tetrapyrgos nigripes</name>
    <dbReference type="NCBI Taxonomy" id="182062"/>
    <lineage>
        <taxon>Eukaryota</taxon>
        <taxon>Fungi</taxon>
        <taxon>Dikarya</taxon>
        <taxon>Basidiomycota</taxon>
        <taxon>Agaricomycotina</taxon>
        <taxon>Agaricomycetes</taxon>
        <taxon>Agaricomycetidae</taxon>
        <taxon>Agaricales</taxon>
        <taxon>Marasmiineae</taxon>
        <taxon>Marasmiaceae</taxon>
        <taxon>Tetrapyrgos</taxon>
    </lineage>
</organism>
<evidence type="ECO:0000313" key="7">
    <source>
        <dbReference type="Proteomes" id="UP000559256"/>
    </source>
</evidence>
<dbReference type="SUPFAM" id="SSF46785">
    <property type="entry name" value="Winged helix' DNA-binding domain"/>
    <property type="match status" value="1"/>
</dbReference>
<dbReference type="Pfam" id="PF00891">
    <property type="entry name" value="Methyltransf_2"/>
    <property type="match status" value="1"/>
</dbReference>
<evidence type="ECO:0000256" key="2">
    <source>
        <dbReference type="ARBA" id="ARBA00022679"/>
    </source>
</evidence>
<comment type="caution">
    <text evidence="6">The sequence shown here is derived from an EMBL/GenBank/DDBJ whole genome shotgun (WGS) entry which is preliminary data.</text>
</comment>
<keyword evidence="1" id="KW-0489">Methyltransferase</keyword>
<gene>
    <name evidence="6" type="ORF">D9758_005464</name>
</gene>
<dbReference type="InterPro" id="IPR036390">
    <property type="entry name" value="WH_DNA-bd_sf"/>
</dbReference>
<sequence>MASNTSTRTEIEALLQFIHSSTEEAMSEYEKTGHGIPTSDSTVSHPLDNKPGALALRKAIRTLEAACEQLCTTLAQPMHTLVNRAMPYEAPCLKFVAEERIADILEASPNGVKGMHIDDIATSTQNKFASDKVGQVMLLLSTRGCFREVSKDVYANNRISLSLLSTNPISSTIALLSGELLQGVTMLHEAMVHPEYAFSRAGNRTGYSYLLRNEMPNASYFDWINANRFQRSMVGFSQISGSSEAVLQVYPWDSALSSRKDFLTFCDVGSGPGAVALSLSKFYTDKFRVTLQDLSEPLEQAKTVWSVEYPKADVAFVPMDFLKESPVAGQDFYFLSHIVHDWPDSDAVTILTNVAKAMSDTSRAILHEVVLEHVQGEPDEEGLGSNEKANPPLLPNYGSGNVRPYNYNIVRCVSKSQFPSLEDDAQIPYHPLAHARNGTFNNGERTRETFILLG</sequence>
<keyword evidence="2" id="KW-0808">Transferase</keyword>
<dbReference type="InterPro" id="IPR036388">
    <property type="entry name" value="WH-like_DNA-bd_sf"/>
</dbReference>
<dbReference type="CDD" id="cd02440">
    <property type="entry name" value="AdoMet_MTases"/>
    <property type="match status" value="1"/>
</dbReference>
<keyword evidence="7" id="KW-1185">Reference proteome</keyword>
<dbReference type="GO" id="GO:0008171">
    <property type="term" value="F:O-methyltransferase activity"/>
    <property type="evidence" value="ECO:0007669"/>
    <property type="project" value="InterPro"/>
</dbReference>
<keyword evidence="3" id="KW-0949">S-adenosyl-L-methionine</keyword>
<feature type="domain" description="O-methyltransferase C-terminal" evidence="5">
    <location>
        <begin position="261"/>
        <end position="375"/>
    </location>
</feature>
<dbReference type="PANTHER" id="PTHR43712">
    <property type="entry name" value="PUTATIVE (AFU_ORTHOLOGUE AFUA_4G14580)-RELATED"/>
    <property type="match status" value="1"/>
</dbReference>
<dbReference type="EMBL" id="JAACJM010000028">
    <property type="protein sequence ID" value="KAF5365206.1"/>
    <property type="molecule type" value="Genomic_DNA"/>
</dbReference>
<evidence type="ECO:0000256" key="1">
    <source>
        <dbReference type="ARBA" id="ARBA00022603"/>
    </source>
</evidence>
<dbReference type="GO" id="GO:0032259">
    <property type="term" value="P:methylation"/>
    <property type="evidence" value="ECO:0007669"/>
    <property type="project" value="UniProtKB-KW"/>
</dbReference>
<dbReference type="InterPro" id="IPR016461">
    <property type="entry name" value="COMT-like"/>
</dbReference>